<protein>
    <recommendedName>
        <fullName evidence="4">Hyaluronan/mRNA-binding protein domain-containing protein</fullName>
    </recommendedName>
</protein>
<dbReference type="PANTHER" id="PTHR12299:SF78">
    <property type="entry name" value="RGG REPEATS NUCLEAR RNA BINDING PROTEIN C"/>
    <property type="match status" value="1"/>
</dbReference>
<dbReference type="SMART" id="SM01233">
    <property type="entry name" value="HABP4_PAI-RBP1"/>
    <property type="match status" value="1"/>
</dbReference>
<reference evidence="5" key="1">
    <citation type="journal article" date="2023" name="bioRxiv">
        <title>Improved chromosome-level genome assembly for marigold (Tagetes erecta).</title>
        <authorList>
            <person name="Jiang F."/>
            <person name="Yuan L."/>
            <person name="Wang S."/>
            <person name="Wang H."/>
            <person name="Xu D."/>
            <person name="Wang A."/>
            <person name="Fan W."/>
        </authorList>
    </citation>
    <scope>NUCLEOTIDE SEQUENCE</scope>
    <source>
        <strain evidence="5">WSJ</strain>
        <tissue evidence="5">Leaf</tissue>
    </source>
</reference>
<feature type="region of interest" description="Disordered" evidence="3">
    <location>
        <begin position="26"/>
        <end position="239"/>
    </location>
</feature>
<dbReference type="InterPro" id="IPR006861">
    <property type="entry name" value="HABP4_PAIRBP1-bd"/>
</dbReference>
<feature type="region of interest" description="Disordered" evidence="3">
    <location>
        <begin position="273"/>
        <end position="373"/>
    </location>
</feature>
<evidence type="ECO:0000256" key="3">
    <source>
        <dbReference type="SAM" id="MobiDB-lite"/>
    </source>
</evidence>
<evidence type="ECO:0000256" key="2">
    <source>
        <dbReference type="ARBA" id="ARBA00022490"/>
    </source>
</evidence>
<dbReference type="GO" id="GO:0005634">
    <property type="term" value="C:nucleus"/>
    <property type="evidence" value="ECO:0007669"/>
    <property type="project" value="TreeGrafter"/>
</dbReference>
<dbReference type="GO" id="GO:0005737">
    <property type="term" value="C:cytoplasm"/>
    <property type="evidence" value="ECO:0007669"/>
    <property type="project" value="UniProtKB-SubCell"/>
</dbReference>
<feature type="domain" description="Hyaluronan/mRNA-binding protein" evidence="4">
    <location>
        <begin position="158"/>
        <end position="266"/>
    </location>
</feature>
<dbReference type="InterPro" id="IPR019084">
    <property type="entry name" value="STM1-like_N"/>
</dbReference>
<keyword evidence="2" id="KW-0963">Cytoplasm</keyword>
<evidence type="ECO:0000313" key="6">
    <source>
        <dbReference type="Proteomes" id="UP001229421"/>
    </source>
</evidence>
<dbReference type="AlphaFoldDB" id="A0AAD8JSM2"/>
<dbReference type="GO" id="GO:0003729">
    <property type="term" value="F:mRNA binding"/>
    <property type="evidence" value="ECO:0007669"/>
    <property type="project" value="TreeGrafter"/>
</dbReference>
<comment type="subcellular location">
    <subcellularLocation>
        <location evidence="1">Cytoplasm</location>
    </subcellularLocation>
</comment>
<sequence>MATANPFDLLVDDDNDDPSQLVQKIVSAPVKKAQGVSPAGKTAPAPAKAAAKLPSKPLPPAQAVKEARNEAVRGGRGGGRGYGRGRGGGGGGNRDSGNIERSFGNQGSSGDQGVVDESNGGKGYERRGGGGYGGPRGGFRGGRRGGFANGDAEDGDRPRRPYERRSGTGYGNEFKREGAGRGNWGSQADEITRETEEIVNEGETTVVSDKPLTGEESKEEKEENTVNETEEKEPEDKEMTLEEYQKVLEEKRKALEALKTEERKVEVDRELASMQQLSNKKSNDEIFAKLGTDKDKRKELAEKEEKAKKSLSINEFLKPAAGERNYTSGGRGRGRGRGGRGGGDGRYNQGSSSYAPEAPKIEDPSHFPTLGGK</sequence>
<proteinExistence type="predicted"/>
<dbReference type="EMBL" id="JAUHHV010000011">
    <property type="protein sequence ID" value="KAK1408906.1"/>
    <property type="molecule type" value="Genomic_DNA"/>
</dbReference>
<feature type="compositionally biased region" description="Basic and acidic residues" evidence="3">
    <location>
        <begin position="281"/>
        <end position="308"/>
    </location>
</feature>
<feature type="compositionally biased region" description="Gly residues" evidence="3">
    <location>
        <begin position="129"/>
        <end position="148"/>
    </location>
</feature>
<dbReference type="Pfam" id="PF09598">
    <property type="entry name" value="Stm1_N"/>
    <property type="match status" value="1"/>
</dbReference>
<evidence type="ECO:0000259" key="4">
    <source>
        <dbReference type="SMART" id="SM01233"/>
    </source>
</evidence>
<dbReference type="Gene3D" id="6.10.140.1040">
    <property type="match status" value="1"/>
</dbReference>
<name>A0AAD8JSM2_TARER</name>
<evidence type="ECO:0000313" key="5">
    <source>
        <dbReference type="EMBL" id="KAK1408906.1"/>
    </source>
</evidence>
<comment type="caution">
    <text evidence="5">The sequence shown here is derived from an EMBL/GenBank/DDBJ whole genome shotgun (WGS) entry which is preliminary data.</text>
</comment>
<feature type="compositionally biased region" description="Basic and acidic residues" evidence="3">
    <location>
        <begin position="212"/>
        <end position="224"/>
    </location>
</feature>
<evidence type="ECO:0000256" key="1">
    <source>
        <dbReference type="ARBA" id="ARBA00004496"/>
    </source>
</evidence>
<dbReference type="PANTHER" id="PTHR12299">
    <property type="entry name" value="HYALURONIC ACID-BINDING PROTEIN 4"/>
    <property type="match status" value="1"/>
</dbReference>
<feature type="compositionally biased region" description="Gly residues" evidence="3">
    <location>
        <begin position="74"/>
        <end position="94"/>
    </location>
</feature>
<feature type="compositionally biased region" description="Low complexity" evidence="3">
    <location>
        <begin position="38"/>
        <end position="55"/>
    </location>
</feature>
<gene>
    <name evidence="5" type="ORF">QVD17_41053</name>
</gene>
<feature type="compositionally biased region" description="Basic and acidic residues" evidence="3">
    <location>
        <begin position="155"/>
        <end position="166"/>
    </location>
</feature>
<keyword evidence="6" id="KW-1185">Reference proteome</keyword>
<organism evidence="5 6">
    <name type="scientific">Tagetes erecta</name>
    <name type="common">African marigold</name>
    <dbReference type="NCBI Taxonomy" id="13708"/>
    <lineage>
        <taxon>Eukaryota</taxon>
        <taxon>Viridiplantae</taxon>
        <taxon>Streptophyta</taxon>
        <taxon>Embryophyta</taxon>
        <taxon>Tracheophyta</taxon>
        <taxon>Spermatophyta</taxon>
        <taxon>Magnoliopsida</taxon>
        <taxon>eudicotyledons</taxon>
        <taxon>Gunneridae</taxon>
        <taxon>Pentapetalae</taxon>
        <taxon>asterids</taxon>
        <taxon>campanulids</taxon>
        <taxon>Asterales</taxon>
        <taxon>Asteraceae</taxon>
        <taxon>Asteroideae</taxon>
        <taxon>Heliantheae alliance</taxon>
        <taxon>Tageteae</taxon>
        <taxon>Tagetes</taxon>
    </lineage>
</organism>
<dbReference type="InterPro" id="IPR039764">
    <property type="entry name" value="HABP4/SERBP1-like"/>
</dbReference>
<dbReference type="Pfam" id="PF04774">
    <property type="entry name" value="HABP4_PAI-RBP1"/>
    <property type="match status" value="1"/>
</dbReference>
<dbReference type="Proteomes" id="UP001229421">
    <property type="component" value="Unassembled WGS sequence"/>
</dbReference>
<accession>A0AAD8JSM2</accession>